<dbReference type="NCBIfam" id="TIGR04085">
    <property type="entry name" value="rSAM_more_4Fe4S"/>
    <property type="match status" value="1"/>
</dbReference>
<dbReference type="OrthoDB" id="9782387at2"/>
<dbReference type="SUPFAM" id="SSF102114">
    <property type="entry name" value="Radical SAM enzymes"/>
    <property type="match status" value="1"/>
</dbReference>
<evidence type="ECO:0000256" key="3">
    <source>
        <dbReference type="ARBA" id="ARBA00022691"/>
    </source>
</evidence>
<dbReference type="PANTHER" id="PTHR43273:SF8">
    <property type="entry name" value="RADICAL SAM DOMAIN PROTEIN"/>
    <property type="match status" value="1"/>
</dbReference>
<comment type="cofactor">
    <cofactor evidence="1">
        <name>[4Fe-4S] cluster</name>
        <dbReference type="ChEBI" id="CHEBI:49883"/>
    </cofactor>
</comment>
<dbReference type="GO" id="GO:0051539">
    <property type="term" value="F:4 iron, 4 sulfur cluster binding"/>
    <property type="evidence" value="ECO:0007669"/>
    <property type="project" value="UniProtKB-KW"/>
</dbReference>
<dbReference type="PANTHER" id="PTHR43273">
    <property type="entry name" value="ANAEROBIC SULFATASE-MATURATING ENZYME HOMOLOG ASLB-RELATED"/>
    <property type="match status" value="1"/>
</dbReference>
<dbReference type="Gene3D" id="3.20.20.70">
    <property type="entry name" value="Aldolase class I"/>
    <property type="match status" value="1"/>
</dbReference>
<dbReference type="PROSITE" id="PS51918">
    <property type="entry name" value="RADICAL_SAM"/>
    <property type="match status" value="1"/>
</dbReference>
<keyword evidence="5" id="KW-0408">Iron</keyword>
<dbReference type="SFLD" id="SFLDG01386">
    <property type="entry name" value="main_SPASM_domain-containing"/>
    <property type="match status" value="1"/>
</dbReference>
<evidence type="ECO:0000256" key="1">
    <source>
        <dbReference type="ARBA" id="ARBA00001966"/>
    </source>
</evidence>
<dbReference type="Proteomes" id="UP000283644">
    <property type="component" value="Unassembled WGS sequence"/>
</dbReference>
<dbReference type="EMBL" id="QXGH01000024">
    <property type="protein sequence ID" value="RHW25389.1"/>
    <property type="molecule type" value="Genomic_DNA"/>
</dbReference>
<dbReference type="InterPro" id="IPR023867">
    <property type="entry name" value="Sulphatase_maturase_rSAM"/>
</dbReference>
<dbReference type="SFLD" id="SFLDG01067">
    <property type="entry name" value="SPASM/twitch_domain_containing"/>
    <property type="match status" value="1"/>
</dbReference>
<dbReference type="RefSeq" id="WP_118926904.1">
    <property type="nucleotide sequence ID" value="NZ_QXGH01000024.1"/>
</dbReference>
<dbReference type="AlphaFoldDB" id="A0A417XYE8"/>
<dbReference type="Pfam" id="PF04055">
    <property type="entry name" value="Radical_SAM"/>
    <property type="match status" value="1"/>
</dbReference>
<keyword evidence="9" id="KW-1185">Reference proteome</keyword>
<keyword evidence="6" id="KW-0411">Iron-sulfur</keyword>
<reference evidence="8 9" key="1">
    <citation type="submission" date="2018-09" db="EMBL/GenBank/DDBJ databases">
        <title>Genome sequencing of Nocardioides immobilis CCTCC AB 2017083 for comparison to Nocardioides silvaticus.</title>
        <authorList>
            <person name="Li C."/>
            <person name="Wang G."/>
        </authorList>
    </citation>
    <scope>NUCLEOTIDE SEQUENCE [LARGE SCALE GENOMIC DNA]</scope>
    <source>
        <strain evidence="8 9">CCTCC AB 2017083</strain>
    </source>
</reference>
<gene>
    <name evidence="8" type="ORF">D0Z08_19365</name>
</gene>
<organism evidence="8 9">
    <name type="scientific">Nocardioides immobilis</name>
    <dbReference type="NCBI Taxonomy" id="2049295"/>
    <lineage>
        <taxon>Bacteria</taxon>
        <taxon>Bacillati</taxon>
        <taxon>Actinomycetota</taxon>
        <taxon>Actinomycetes</taxon>
        <taxon>Propionibacteriales</taxon>
        <taxon>Nocardioidaceae</taxon>
        <taxon>Nocardioides</taxon>
    </lineage>
</organism>
<dbReference type="InterPro" id="IPR013785">
    <property type="entry name" value="Aldolase_TIM"/>
</dbReference>
<dbReference type="InterPro" id="IPR000385">
    <property type="entry name" value="MoaA_NifB_PqqE_Fe-S-bd_CS"/>
</dbReference>
<dbReference type="InterPro" id="IPR058240">
    <property type="entry name" value="rSAM_sf"/>
</dbReference>
<keyword evidence="2" id="KW-0004">4Fe-4S</keyword>
<evidence type="ECO:0000256" key="2">
    <source>
        <dbReference type="ARBA" id="ARBA00022485"/>
    </source>
</evidence>
<dbReference type="SFLD" id="SFLDS00029">
    <property type="entry name" value="Radical_SAM"/>
    <property type="match status" value="1"/>
</dbReference>
<dbReference type="GO" id="GO:0046872">
    <property type="term" value="F:metal ion binding"/>
    <property type="evidence" value="ECO:0007669"/>
    <property type="project" value="UniProtKB-KW"/>
</dbReference>
<comment type="caution">
    <text evidence="8">The sequence shown here is derived from an EMBL/GenBank/DDBJ whole genome shotgun (WGS) entry which is preliminary data.</text>
</comment>
<evidence type="ECO:0000256" key="6">
    <source>
        <dbReference type="ARBA" id="ARBA00023014"/>
    </source>
</evidence>
<evidence type="ECO:0000313" key="8">
    <source>
        <dbReference type="EMBL" id="RHW25389.1"/>
    </source>
</evidence>
<dbReference type="CDD" id="cd01335">
    <property type="entry name" value="Radical_SAM"/>
    <property type="match status" value="1"/>
</dbReference>
<evidence type="ECO:0000259" key="7">
    <source>
        <dbReference type="PROSITE" id="PS51918"/>
    </source>
</evidence>
<dbReference type="InterPro" id="IPR007197">
    <property type="entry name" value="rSAM"/>
</dbReference>
<keyword evidence="4" id="KW-0479">Metal-binding</keyword>
<sequence length="451" mass="48322">MNPVPLTLTTRPEALVSTAEPPWFHVLDGAAPMVLVMAGSLLFEVDPSLAELLAAGDPSAEAELARSVDGRTDELEGLGPLPRPRAISLNVAQSCNLSCNYCYADEGRFGGTPVHMSVTVARRAIDDLVAGAHPGERVTVGFIGGEPLLGRAVVHDAVRHATDRAAESGVVVGFSITTNATVIDAADLDLFRSHPFAVTVSLDGSEATHDRHRSGRNGSGSWRRAVDRIRPLLEEPGLSHVSARATVTRDDLDIAGRVAALGAVGFREIGVSPARTGPDASLLIQPSDWNAYLTSMIDAGEDELARLRGETGIRRWRFSNLSSALTEIHRGTCRPLPCGAAYGYVSVDAGGSYATCHRTIGDPRFALGGPGALSDAARRTFLEERLVDKQEPCRSCWARYLCGGGCHAEVIESGRHGCDMIRGWLEQCLMWYPQAQSTFPELFSQMEQVSP</sequence>
<accession>A0A417XYE8</accession>
<protein>
    <submittedName>
        <fullName evidence="8">SPASM domain-containing protein</fullName>
    </submittedName>
</protein>
<evidence type="ECO:0000313" key="9">
    <source>
        <dbReference type="Proteomes" id="UP000283644"/>
    </source>
</evidence>
<dbReference type="SFLD" id="SFLDG01384">
    <property type="entry name" value="thioether_bond_formation_requi"/>
    <property type="match status" value="1"/>
</dbReference>
<dbReference type="PROSITE" id="PS01305">
    <property type="entry name" value="MOAA_NIFB_PQQE"/>
    <property type="match status" value="1"/>
</dbReference>
<feature type="domain" description="Radical SAM core" evidence="7">
    <location>
        <begin position="81"/>
        <end position="314"/>
    </location>
</feature>
<keyword evidence="3" id="KW-0949">S-adenosyl-L-methionine</keyword>
<dbReference type="GO" id="GO:0016491">
    <property type="term" value="F:oxidoreductase activity"/>
    <property type="evidence" value="ECO:0007669"/>
    <property type="project" value="InterPro"/>
</dbReference>
<proteinExistence type="predicted"/>
<evidence type="ECO:0000256" key="4">
    <source>
        <dbReference type="ARBA" id="ARBA00022723"/>
    </source>
</evidence>
<dbReference type="InterPro" id="IPR023885">
    <property type="entry name" value="4Fe4S-binding_SPASM_dom"/>
</dbReference>
<name>A0A417XYE8_9ACTN</name>
<evidence type="ECO:0000256" key="5">
    <source>
        <dbReference type="ARBA" id="ARBA00023004"/>
    </source>
</evidence>